<sequence length="118" mass="13227">MDDLAAEIAKVKLQSIQVHQLCLDKAGVAARLVELRSEPIVPLLLNQILAVLRNAHHEQPASAKKPFRFMTPEQDTRQFSDRDLAREWIPGLAEQFPLPRPSTETPGTPVPKKGEEDE</sequence>
<name>Q0V770_PHANO</name>
<dbReference type="AlphaFoldDB" id="Q0V770"/>
<evidence type="ECO:0000313" key="3">
    <source>
        <dbReference type="Proteomes" id="UP000001055"/>
    </source>
</evidence>
<protein>
    <submittedName>
        <fullName evidence="2">Uncharacterized protein</fullName>
    </submittedName>
</protein>
<dbReference type="GeneID" id="5967956"/>
<feature type="region of interest" description="Disordered" evidence="1">
    <location>
        <begin position="92"/>
        <end position="118"/>
    </location>
</feature>
<dbReference type="InParanoid" id="Q0V770"/>
<evidence type="ECO:0000313" key="2">
    <source>
        <dbReference type="EMBL" id="EAT91639.1"/>
    </source>
</evidence>
<dbReference type="VEuPathDB" id="FungiDB:JI435_001440"/>
<gene>
    <name evidence="2" type="ORF">SNOG_00144</name>
</gene>
<accession>Q0V770</accession>
<dbReference type="KEGG" id="pno:SNOG_00144"/>
<dbReference type="EMBL" id="CH445325">
    <property type="protein sequence ID" value="EAT91639.1"/>
    <property type="molecule type" value="Genomic_DNA"/>
</dbReference>
<proteinExistence type="predicted"/>
<dbReference type="Proteomes" id="UP000001055">
    <property type="component" value="Unassembled WGS sequence"/>
</dbReference>
<evidence type="ECO:0000256" key="1">
    <source>
        <dbReference type="SAM" id="MobiDB-lite"/>
    </source>
</evidence>
<organism evidence="2 3">
    <name type="scientific">Phaeosphaeria nodorum (strain SN15 / ATCC MYA-4574 / FGSC 10173)</name>
    <name type="common">Glume blotch fungus</name>
    <name type="synonym">Parastagonospora nodorum</name>
    <dbReference type="NCBI Taxonomy" id="321614"/>
    <lineage>
        <taxon>Eukaryota</taxon>
        <taxon>Fungi</taxon>
        <taxon>Dikarya</taxon>
        <taxon>Ascomycota</taxon>
        <taxon>Pezizomycotina</taxon>
        <taxon>Dothideomycetes</taxon>
        <taxon>Pleosporomycetidae</taxon>
        <taxon>Pleosporales</taxon>
        <taxon>Pleosporineae</taxon>
        <taxon>Phaeosphaeriaceae</taxon>
        <taxon>Parastagonospora</taxon>
    </lineage>
</organism>
<reference evidence="3" key="1">
    <citation type="journal article" date="2007" name="Plant Cell">
        <title>Dothideomycete-plant interactions illuminated by genome sequencing and EST analysis of the wheat pathogen Stagonospora nodorum.</title>
        <authorList>
            <person name="Hane J.K."/>
            <person name="Lowe R.G."/>
            <person name="Solomon P.S."/>
            <person name="Tan K.C."/>
            <person name="Schoch C.L."/>
            <person name="Spatafora J.W."/>
            <person name="Crous P.W."/>
            <person name="Kodira C."/>
            <person name="Birren B.W."/>
            <person name="Galagan J.E."/>
            <person name="Torriani S.F."/>
            <person name="McDonald B.A."/>
            <person name="Oliver R.P."/>
        </authorList>
    </citation>
    <scope>NUCLEOTIDE SEQUENCE [LARGE SCALE GENOMIC DNA]</scope>
    <source>
        <strain evidence="3">SN15 / ATCC MYA-4574 / FGSC 10173</strain>
    </source>
</reference>
<dbReference type="RefSeq" id="XP_001790839.1">
    <property type="nucleotide sequence ID" value="XM_001790787.1"/>
</dbReference>